<reference evidence="2 3" key="1">
    <citation type="submission" date="2018-11" db="EMBL/GenBank/DDBJ databases">
        <title>Sequencing the genomes of 1000 actinobacteria strains.</title>
        <authorList>
            <person name="Klenk H.-P."/>
        </authorList>
    </citation>
    <scope>NUCLEOTIDE SEQUENCE [LARGE SCALE GENOMIC DNA]</scope>
    <source>
        <strain evidence="2 3">DSM 12652</strain>
    </source>
</reference>
<dbReference type="EMBL" id="RKHO01000001">
    <property type="protein sequence ID" value="ROR90144.1"/>
    <property type="molecule type" value="Genomic_DNA"/>
</dbReference>
<sequence>MVDEHGLVFPADDEGRRSTSRTGRGVVADALRAVDPTGARAAEQETAWRTGYLPHFRRAVEAGLEGPDAAVTVARDGLDSLHERMRVVGPDGHDHRLTDWPDDGATVRSVEVAGEGEAVRELVLPYHGERLRGPGIRRRLGGWVERGVVEPSVAEAVDRVLDNPDWLRLEGHTVAVLGAGAEMGPLPSLVRWGARVAAVDLPRPDIWQRVLTLARNGSGTVVVPTLHDDDGRALDDVAGLDLLAQVPAIERWLAEQPGTLVVGNYVYADGATNTRVSTAVDDLSRRLLADRGDTALGFLATPTDVFVVPKEAVEQSTASYESRSGRSKTLGRPLRTLSGGRLLRRQYVAGSDPGVNDSLVPQQGPNYALAKRVQRWRATVARHDGVTVSMNVAPPTRTRSVVKNRALAAAYAGAHRFGVEVFEPATSNVLMAALLVHDLHTQGGPRHEQPWQDEAYAACHGGLWRTAYAPRSALGLAALLGYGAARG</sequence>
<comment type="caution">
    <text evidence="2">The sequence shown here is derived from an EMBL/GenBank/DDBJ whole genome shotgun (WGS) entry which is preliminary data.</text>
</comment>
<gene>
    <name evidence="2" type="ORF">EDD33_0979</name>
</gene>
<protein>
    <submittedName>
        <fullName evidence="2">Uncharacterized protein</fullName>
    </submittedName>
</protein>
<evidence type="ECO:0000256" key="1">
    <source>
        <dbReference type="SAM" id="MobiDB-lite"/>
    </source>
</evidence>
<dbReference type="Proteomes" id="UP000281738">
    <property type="component" value="Unassembled WGS sequence"/>
</dbReference>
<name>A0A3N2CSC3_9ACTN</name>
<organism evidence="2 3">
    <name type="scientific">Nocardioides aurantiacus</name>
    <dbReference type="NCBI Taxonomy" id="86796"/>
    <lineage>
        <taxon>Bacteria</taxon>
        <taxon>Bacillati</taxon>
        <taxon>Actinomycetota</taxon>
        <taxon>Actinomycetes</taxon>
        <taxon>Propionibacteriales</taxon>
        <taxon>Nocardioidaceae</taxon>
        <taxon>Nocardioides</taxon>
    </lineage>
</organism>
<accession>A0A3N2CSC3</accession>
<dbReference type="AlphaFoldDB" id="A0A3N2CSC3"/>
<evidence type="ECO:0000313" key="3">
    <source>
        <dbReference type="Proteomes" id="UP000281738"/>
    </source>
</evidence>
<proteinExistence type="predicted"/>
<feature type="region of interest" description="Disordered" evidence="1">
    <location>
        <begin position="1"/>
        <end position="24"/>
    </location>
</feature>
<evidence type="ECO:0000313" key="2">
    <source>
        <dbReference type="EMBL" id="ROR90144.1"/>
    </source>
</evidence>
<keyword evidence="3" id="KW-1185">Reference proteome</keyword>